<proteinExistence type="predicted"/>
<gene>
    <name evidence="2" type="ORF">BGW38_008648</name>
</gene>
<feature type="non-terminal residue" evidence="2">
    <location>
        <position position="1"/>
    </location>
</feature>
<dbReference type="Proteomes" id="UP000780801">
    <property type="component" value="Unassembled WGS sequence"/>
</dbReference>
<evidence type="ECO:0000313" key="2">
    <source>
        <dbReference type="EMBL" id="KAF9583752.1"/>
    </source>
</evidence>
<keyword evidence="1" id="KW-0472">Membrane</keyword>
<keyword evidence="3" id="KW-1185">Reference proteome</keyword>
<organism evidence="2 3">
    <name type="scientific">Lunasporangiospora selenospora</name>
    <dbReference type="NCBI Taxonomy" id="979761"/>
    <lineage>
        <taxon>Eukaryota</taxon>
        <taxon>Fungi</taxon>
        <taxon>Fungi incertae sedis</taxon>
        <taxon>Mucoromycota</taxon>
        <taxon>Mortierellomycotina</taxon>
        <taxon>Mortierellomycetes</taxon>
        <taxon>Mortierellales</taxon>
        <taxon>Mortierellaceae</taxon>
        <taxon>Lunasporangiospora</taxon>
    </lineage>
</organism>
<reference evidence="2" key="1">
    <citation type="journal article" date="2020" name="Fungal Divers.">
        <title>Resolving the Mortierellaceae phylogeny through synthesis of multi-gene phylogenetics and phylogenomics.</title>
        <authorList>
            <person name="Vandepol N."/>
            <person name="Liber J."/>
            <person name="Desiro A."/>
            <person name="Na H."/>
            <person name="Kennedy M."/>
            <person name="Barry K."/>
            <person name="Grigoriev I.V."/>
            <person name="Miller A.N."/>
            <person name="O'Donnell K."/>
            <person name="Stajich J.E."/>
            <person name="Bonito G."/>
        </authorList>
    </citation>
    <scope>NUCLEOTIDE SEQUENCE</scope>
    <source>
        <strain evidence="2">KOD1015</strain>
    </source>
</reference>
<protein>
    <submittedName>
        <fullName evidence="2">Uncharacterized protein</fullName>
    </submittedName>
</protein>
<accession>A0A9P6KGE4</accession>
<comment type="caution">
    <text evidence="2">The sequence shown here is derived from an EMBL/GenBank/DDBJ whole genome shotgun (WGS) entry which is preliminary data.</text>
</comment>
<name>A0A9P6KGE4_9FUNG</name>
<feature type="transmembrane region" description="Helical" evidence="1">
    <location>
        <begin position="20"/>
        <end position="41"/>
    </location>
</feature>
<keyword evidence="1" id="KW-0812">Transmembrane</keyword>
<dbReference type="EMBL" id="JAABOA010000601">
    <property type="protein sequence ID" value="KAF9583752.1"/>
    <property type="molecule type" value="Genomic_DNA"/>
</dbReference>
<sequence length="88" mass="9799">DPFINLPNRPSGPDSGLNGTVVGLAVAGAAAAYIGIAILVIRRYRKRKLRELERIEYEQRTMALQRSISGPINVEGSSPYGWQWHYES</sequence>
<keyword evidence="1" id="KW-1133">Transmembrane helix</keyword>
<evidence type="ECO:0000313" key="3">
    <source>
        <dbReference type="Proteomes" id="UP000780801"/>
    </source>
</evidence>
<dbReference type="AlphaFoldDB" id="A0A9P6KGE4"/>
<evidence type="ECO:0000256" key="1">
    <source>
        <dbReference type="SAM" id="Phobius"/>
    </source>
</evidence>